<protein>
    <submittedName>
        <fullName evidence="11">Uncharacterized protein</fullName>
    </submittedName>
</protein>
<feature type="domain" description="Ig-like" evidence="8">
    <location>
        <begin position="237"/>
        <end position="327"/>
    </location>
</feature>
<feature type="domain" description="Ig-like" evidence="8">
    <location>
        <begin position="332"/>
        <end position="427"/>
    </location>
</feature>
<proteinExistence type="predicted"/>
<feature type="signal peptide" evidence="7">
    <location>
        <begin position="1"/>
        <end position="20"/>
    </location>
</feature>
<dbReference type="Pfam" id="PF00041">
    <property type="entry name" value="fn3"/>
    <property type="match status" value="1"/>
</dbReference>
<dbReference type="SMART" id="SM00060">
    <property type="entry name" value="FN3"/>
    <property type="match status" value="3"/>
</dbReference>
<evidence type="ECO:0000256" key="1">
    <source>
        <dbReference type="ARBA" id="ARBA00022729"/>
    </source>
</evidence>
<dbReference type="Gene3D" id="2.60.40.10">
    <property type="entry name" value="Immunoglobulins"/>
    <property type="match status" value="7"/>
</dbReference>
<dbReference type="InterPro" id="IPR003599">
    <property type="entry name" value="Ig_sub"/>
</dbReference>
<dbReference type="Pfam" id="PF13927">
    <property type="entry name" value="Ig_3"/>
    <property type="match status" value="3"/>
</dbReference>
<dbReference type="SUPFAM" id="SSF49265">
    <property type="entry name" value="Fibronectin type III"/>
    <property type="match status" value="2"/>
</dbReference>
<evidence type="ECO:0000313" key="11">
    <source>
        <dbReference type="WBParaSite" id="TREG1_97340.1"/>
    </source>
</evidence>
<feature type="domain" description="Fibronectin type-III" evidence="9">
    <location>
        <begin position="608"/>
        <end position="713"/>
    </location>
</feature>
<keyword evidence="2" id="KW-0677">Repeat</keyword>
<feature type="domain" description="Ig-like" evidence="8">
    <location>
        <begin position="128"/>
        <end position="236"/>
    </location>
</feature>
<keyword evidence="6" id="KW-0812">Transmembrane</keyword>
<feature type="compositionally biased region" description="Polar residues" evidence="5">
    <location>
        <begin position="1074"/>
        <end position="1107"/>
    </location>
</feature>
<feature type="domain" description="Fibronectin type-III" evidence="9">
    <location>
        <begin position="916"/>
        <end position="1010"/>
    </location>
</feature>
<feature type="region of interest" description="Disordered" evidence="5">
    <location>
        <begin position="1074"/>
        <end position="1173"/>
    </location>
</feature>
<dbReference type="InterPro" id="IPR013098">
    <property type="entry name" value="Ig_I-set"/>
</dbReference>
<feature type="transmembrane region" description="Helical" evidence="6">
    <location>
        <begin position="1041"/>
        <end position="1058"/>
    </location>
</feature>
<dbReference type="AlphaFoldDB" id="A0AA85KR55"/>
<dbReference type="InterPro" id="IPR051170">
    <property type="entry name" value="Neural/epithelial_adhesion"/>
</dbReference>
<feature type="domain" description="Ig-like" evidence="8">
    <location>
        <begin position="37"/>
        <end position="126"/>
    </location>
</feature>
<keyword evidence="3" id="KW-1015">Disulfide bond</keyword>
<evidence type="ECO:0000256" key="3">
    <source>
        <dbReference type="ARBA" id="ARBA00023157"/>
    </source>
</evidence>
<dbReference type="PROSITE" id="PS50853">
    <property type="entry name" value="FN3"/>
    <property type="match status" value="2"/>
</dbReference>
<feature type="chain" id="PRO_5041646129" evidence="7">
    <location>
        <begin position="21"/>
        <end position="1173"/>
    </location>
</feature>
<feature type="compositionally biased region" description="Polar residues" evidence="5">
    <location>
        <begin position="1125"/>
        <end position="1136"/>
    </location>
</feature>
<dbReference type="Proteomes" id="UP000050795">
    <property type="component" value="Unassembled WGS sequence"/>
</dbReference>
<dbReference type="InterPro" id="IPR036116">
    <property type="entry name" value="FN3_sf"/>
</dbReference>
<dbReference type="InterPro" id="IPR003961">
    <property type="entry name" value="FN3_dom"/>
</dbReference>
<keyword evidence="10" id="KW-1185">Reference proteome</keyword>
<keyword evidence="6" id="KW-0472">Membrane</keyword>
<dbReference type="WBParaSite" id="TREG1_97340.1">
    <property type="protein sequence ID" value="TREG1_97340.1"/>
    <property type="gene ID" value="TREG1_97340"/>
</dbReference>
<feature type="compositionally biased region" description="Polar residues" evidence="5">
    <location>
        <begin position="1149"/>
        <end position="1173"/>
    </location>
</feature>
<dbReference type="SMART" id="SM00409">
    <property type="entry name" value="IG"/>
    <property type="match status" value="5"/>
</dbReference>
<dbReference type="SUPFAM" id="SSF48726">
    <property type="entry name" value="Immunoglobulin"/>
    <property type="match status" value="5"/>
</dbReference>
<feature type="domain" description="Ig-like" evidence="8">
    <location>
        <begin position="464"/>
        <end position="570"/>
    </location>
</feature>
<dbReference type="InterPro" id="IPR036179">
    <property type="entry name" value="Ig-like_dom_sf"/>
</dbReference>
<evidence type="ECO:0000259" key="9">
    <source>
        <dbReference type="PROSITE" id="PS50853"/>
    </source>
</evidence>
<accession>A0AA85KR55</accession>
<evidence type="ECO:0000259" key="8">
    <source>
        <dbReference type="PROSITE" id="PS50835"/>
    </source>
</evidence>
<keyword evidence="6" id="KW-1133">Transmembrane helix</keyword>
<dbReference type="PANTHER" id="PTHR12231:SF253">
    <property type="entry name" value="DPR-INTERACTING PROTEIN ETA, ISOFORM B-RELATED"/>
    <property type="match status" value="1"/>
</dbReference>
<dbReference type="InterPro" id="IPR003598">
    <property type="entry name" value="Ig_sub2"/>
</dbReference>
<organism evidence="10 11">
    <name type="scientific">Trichobilharzia regenti</name>
    <name type="common">Nasal bird schistosome</name>
    <dbReference type="NCBI Taxonomy" id="157069"/>
    <lineage>
        <taxon>Eukaryota</taxon>
        <taxon>Metazoa</taxon>
        <taxon>Spiralia</taxon>
        <taxon>Lophotrochozoa</taxon>
        <taxon>Platyhelminthes</taxon>
        <taxon>Trematoda</taxon>
        <taxon>Digenea</taxon>
        <taxon>Strigeidida</taxon>
        <taxon>Schistosomatoidea</taxon>
        <taxon>Schistosomatidae</taxon>
        <taxon>Trichobilharzia</taxon>
    </lineage>
</organism>
<evidence type="ECO:0000313" key="10">
    <source>
        <dbReference type="Proteomes" id="UP000050795"/>
    </source>
</evidence>
<evidence type="ECO:0000256" key="7">
    <source>
        <dbReference type="SAM" id="SignalP"/>
    </source>
</evidence>
<keyword evidence="4" id="KW-0393">Immunoglobulin domain</keyword>
<dbReference type="FunFam" id="2.60.40.10:FF:000032">
    <property type="entry name" value="palladin isoform X1"/>
    <property type="match status" value="1"/>
</dbReference>
<evidence type="ECO:0000256" key="6">
    <source>
        <dbReference type="SAM" id="Phobius"/>
    </source>
</evidence>
<reference evidence="10" key="1">
    <citation type="submission" date="2022-06" db="EMBL/GenBank/DDBJ databases">
        <authorList>
            <person name="Berger JAMES D."/>
            <person name="Berger JAMES D."/>
        </authorList>
    </citation>
    <scope>NUCLEOTIDE SEQUENCE [LARGE SCALE GENOMIC DNA]</scope>
</reference>
<evidence type="ECO:0000256" key="5">
    <source>
        <dbReference type="SAM" id="MobiDB-lite"/>
    </source>
</evidence>
<dbReference type="InterPro" id="IPR007110">
    <property type="entry name" value="Ig-like_dom"/>
</dbReference>
<dbReference type="CDD" id="cd00063">
    <property type="entry name" value="FN3"/>
    <property type="match status" value="2"/>
</dbReference>
<reference evidence="11" key="2">
    <citation type="submission" date="2023-11" db="UniProtKB">
        <authorList>
            <consortium name="WormBaseParasite"/>
        </authorList>
    </citation>
    <scope>IDENTIFICATION</scope>
</reference>
<keyword evidence="1 7" id="KW-0732">Signal</keyword>
<dbReference type="PROSITE" id="PS50835">
    <property type="entry name" value="IG_LIKE"/>
    <property type="match status" value="5"/>
</dbReference>
<name>A0AA85KR55_TRIRE</name>
<dbReference type="PANTHER" id="PTHR12231">
    <property type="entry name" value="CTX-RELATED TYPE I TRANSMEMBRANE PROTEIN"/>
    <property type="match status" value="1"/>
</dbReference>
<evidence type="ECO:0000256" key="2">
    <source>
        <dbReference type="ARBA" id="ARBA00022737"/>
    </source>
</evidence>
<dbReference type="SMART" id="SM00408">
    <property type="entry name" value="IGc2"/>
    <property type="match status" value="5"/>
</dbReference>
<sequence length="1173" mass="131001">MSAPIKFYLLIIISIHLNTGLSINQNDLNFAANFTKPKIIHSPSDVFSTDGVLEFTCQASGYPKPQVVWYDADTGQQVIDRVPSSGTTSGIHVNQHYGKLLISSPERGKLYSFYCNASNSAGWVISQPPVRGGSAYISSQFQQIPVEKTVHEGDRVVMECSPPLGIPEVKVYWLKNKHLFAAQIGVQPKNNYSVITDTNSNTEISPDGSLQISSVTIRDTGTYTCVASNLAGEQISPSAYLLVKTRTRFLETPVDVRVKKGRDVKLRCRVEGNQVVKWKRGHGEDPIDPNRAELTENYLLIKNIQVSDAGTYICTAPGGVEADAIVTVDSPPAFSVTPDDLTVNEGEIAVFHCVATGYPMPAIYWELPDKTPIFPGDQTVHEFHNGKHYLTPDGTLEVRDVKQSDSGKYQCTAHSSIDTIHTSAVLHVTGLVKKKLAPSKNTYSSPSENQEKHQPLSNFYWLAPIIGLPPANQTRRVGDIVTLHCELGMTKDFPGSLPPTSHYSELSDWSIGWYRSTKDGSVKEYMDSSSFSNDRRYTLLPGGSLQIIDVQEEDSGNYTCFAKAVIKPYTDDHLTSFTLQSNWTSHLNIVPLGSMVSNSIGSENPLPQPRNLRATNVTASTVILVWEPSLPPIHSQEFSKGYSPQITYWVELYRPDRPADGWVVVEQNWHAHTVQLGGLQPDTAYYFLIRPRWDQGRVGWASAPLGPILTLKEKTVMPESGELSDAEYFQSVKDINLLGLHLYPLSTKRVRVSWSITEIPQVLSKVTGYSIYSKEVPLMQCISTKFDPTYSETVEVATRNKGDMYCSLQPNSPTDSYSLYKKLENMQNLYTTNQNSTANSWTVNDIKARYPKNEKYSEIQHPVTYQESGLLRDLEAFRCYSVKVKAYSLNSIMGRIESSESNSVTVLTYESFPSSPPERIFAVWLSNTTIELSWEPPHVNSWNGLLTGYIIYVYDEDASNHKSFNLSYTEQKTLIKGLTGKTTYFLQMAAVTCKGIGVRSVPIQLRPNLRKKGLGVGWGFDLQTGKLLQFMNLDKKMTTNPMILLVWCATVALITFCCRHQRYRFRKSAGNVHVTPNSQRGLVTDGSNNIFSSTNNPGTESKCSKNSHPSKKDQVQMEPLLRPESPTNENDNSFESMETGKYPGWRPYPSNTQNQSHYSINTNNRDSGSRILS</sequence>
<evidence type="ECO:0000256" key="4">
    <source>
        <dbReference type="ARBA" id="ARBA00023319"/>
    </source>
</evidence>
<dbReference type="InterPro" id="IPR013783">
    <property type="entry name" value="Ig-like_fold"/>
</dbReference>
<dbReference type="Pfam" id="PF07679">
    <property type="entry name" value="I-set"/>
    <property type="match status" value="1"/>
</dbReference>